<accession>A3IVH8</accession>
<dbReference type="AlphaFoldDB" id="A3IVH8"/>
<protein>
    <submittedName>
        <fullName evidence="2">Uncharacterized protein</fullName>
    </submittedName>
</protein>
<comment type="caution">
    <text evidence="2">The sequence shown here is derived from an EMBL/GenBank/DDBJ whole genome shotgun (WGS) entry which is preliminary data.</text>
</comment>
<sequence length="34" mass="3989">MESTKQKKINNRIFKAVLFFKVIFSLVSTLLETN</sequence>
<dbReference type="Proteomes" id="UP000003781">
    <property type="component" value="Unassembled WGS sequence"/>
</dbReference>
<gene>
    <name evidence="2" type="ORF">CY0110_09276</name>
</gene>
<name>A3IVH8_9CHRO</name>
<keyword evidence="1" id="KW-0812">Transmembrane</keyword>
<evidence type="ECO:0000256" key="1">
    <source>
        <dbReference type="SAM" id="Phobius"/>
    </source>
</evidence>
<keyword evidence="1" id="KW-0472">Membrane</keyword>
<keyword evidence="3" id="KW-1185">Reference proteome</keyword>
<evidence type="ECO:0000313" key="3">
    <source>
        <dbReference type="Proteomes" id="UP000003781"/>
    </source>
</evidence>
<evidence type="ECO:0000313" key="2">
    <source>
        <dbReference type="EMBL" id="EAZ89550.1"/>
    </source>
</evidence>
<feature type="transmembrane region" description="Helical" evidence="1">
    <location>
        <begin position="12"/>
        <end position="31"/>
    </location>
</feature>
<organism evidence="2 3">
    <name type="scientific">Crocosphaera chwakensis CCY0110</name>
    <dbReference type="NCBI Taxonomy" id="391612"/>
    <lineage>
        <taxon>Bacteria</taxon>
        <taxon>Bacillati</taxon>
        <taxon>Cyanobacteriota</taxon>
        <taxon>Cyanophyceae</taxon>
        <taxon>Oscillatoriophycideae</taxon>
        <taxon>Chroococcales</taxon>
        <taxon>Aphanothecaceae</taxon>
        <taxon>Crocosphaera</taxon>
        <taxon>Crocosphaera chwakensis</taxon>
    </lineage>
</organism>
<keyword evidence="1" id="KW-1133">Transmembrane helix</keyword>
<dbReference type="EMBL" id="AAXW01000042">
    <property type="protein sequence ID" value="EAZ89550.1"/>
    <property type="molecule type" value="Genomic_DNA"/>
</dbReference>
<proteinExistence type="predicted"/>
<reference evidence="2 3" key="1">
    <citation type="submission" date="2007-03" db="EMBL/GenBank/DDBJ databases">
        <authorList>
            <person name="Stal L."/>
            <person name="Ferriera S."/>
            <person name="Johnson J."/>
            <person name="Kravitz S."/>
            <person name="Beeson K."/>
            <person name="Sutton G."/>
            <person name="Rogers Y.-H."/>
            <person name="Friedman R."/>
            <person name="Frazier M."/>
            <person name="Venter J.C."/>
        </authorList>
    </citation>
    <scope>NUCLEOTIDE SEQUENCE [LARGE SCALE GENOMIC DNA]</scope>
    <source>
        <strain evidence="2 3">CCY0110</strain>
    </source>
</reference>